<keyword evidence="3" id="KW-1185">Reference proteome</keyword>
<proteinExistence type="predicted"/>
<dbReference type="Proteomes" id="UP000784294">
    <property type="component" value="Unassembled WGS sequence"/>
</dbReference>
<comment type="caution">
    <text evidence="2">The sequence shown here is derived from an EMBL/GenBank/DDBJ whole genome shotgun (WGS) entry which is preliminary data.</text>
</comment>
<feature type="region of interest" description="Disordered" evidence="1">
    <location>
        <begin position="26"/>
        <end position="72"/>
    </location>
</feature>
<sequence length="465" mass="47849">MAWADGQLLPPCLAVLPQAGPPSPLVLSQTFPPMSIHSPSQPQVEPSTDLTTSGGLVPPPAPLFSSPSSASSASSASSVSGASFVMGGQKPALPVSSPADQFDAAFRVDLTATGCPGAPSAVSAATVEALCSLFLSSPSQPVGPSRLTRSSRPSRPVQSPGDPEIWPSISPTLDPGIRPEEVVAASDGGHMSGLDAQLANPGAGLFSPGRDDSLASMGVFTPNVPASSLDVGLSPFSAHQDSVVSSAQLPGLQVPPHFLFLPSNEALLLAPHPSSTNPAFATPHMPNFCRHGNAETGSTPAHYVYPPPLAVYSHHQPLHSTHPQAQTALSVLNSLISMATVAAASASASASSSLSALATTPVSGLEATGVVGPETPRKRIRLAEPDEVDGRYEANVVAQQPANQSIRCRQVEHRTNVQLAELADALEAGAGEPTTNDYKEEVRRSRDLERAEAFANTGIIVCCKP</sequence>
<evidence type="ECO:0000256" key="1">
    <source>
        <dbReference type="SAM" id="MobiDB-lite"/>
    </source>
</evidence>
<dbReference type="AlphaFoldDB" id="A0A448XK36"/>
<protein>
    <submittedName>
        <fullName evidence="2">Uncharacterized protein</fullName>
    </submittedName>
</protein>
<evidence type="ECO:0000313" key="2">
    <source>
        <dbReference type="EMBL" id="VEL38547.1"/>
    </source>
</evidence>
<name>A0A448XK36_9PLAT</name>
<reference evidence="2" key="1">
    <citation type="submission" date="2018-11" db="EMBL/GenBank/DDBJ databases">
        <authorList>
            <consortium name="Pathogen Informatics"/>
        </authorList>
    </citation>
    <scope>NUCLEOTIDE SEQUENCE</scope>
</reference>
<accession>A0A448XK36</accession>
<feature type="compositionally biased region" description="Low complexity" evidence="1">
    <location>
        <begin position="144"/>
        <end position="160"/>
    </location>
</feature>
<feature type="compositionally biased region" description="Low complexity" evidence="1">
    <location>
        <begin position="63"/>
        <end position="72"/>
    </location>
</feature>
<evidence type="ECO:0000313" key="3">
    <source>
        <dbReference type="Proteomes" id="UP000784294"/>
    </source>
</evidence>
<feature type="region of interest" description="Disordered" evidence="1">
    <location>
        <begin position="138"/>
        <end position="176"/>
    </location>
</feature>
<dbReference type="EMBL" id="CAAALY010258241">
    <property type="protein sequence ID" value="VEL38547.1"/>
    <property type="molecule type" value="Genomic_DNA"/>
</dbReference>
<gene>
    <name evidence="2" type="ORF">PXEA_LOCUS31987</name>
</gene>
<organism evidence="2 3">
    <name type="scientific">Protopolystoma xenopodis</name>
    <dbReference type="NCBI Taxonomy" id="117903"/>
    <lineage>
        <taxon>Eukaryota</taxon>
        <taxon>Metazoa</taxon>
        <taxon>Spiralia</taxon>
        <taxon>Lophotrochozoa</taxon>
        <taxon>Platyhelminthes</taxon>
        <taxon>Monogenea</taxon>
        <taxon>Polyopisthocotylea</taxon>
        <taxon>Polystomatidea</taxon>
        <taxon>Polystomatidae</taxon>
        <taxon>Protopolystoma</taxon>
    </lineage>
</organism>
<feature type="compositionally biased region" description="Polar residues" evidence="1">
    <location>
        <begin position="26"/>
        <end position="54"/>
    </location>
</feature>